<accession>A0A645BFT9</accession>
<feature type="domain" description="Zeta toxin" evidence="3">
    <location>
        <begin position="7"/>
        <end position="164"/>
    </location>
</feature>
<dbReference type="EMBL" id="VSSQ01019876">
    <property type="protein sequence ID" value="MPM64309.1"/>
    <property type="molecule type" value="Genomic_DNA"/>
</dbReference>
<dbReference type="AlphaFoldDB" id="A0A645BFT9"/>
<name>A0A645BFT9_9ZZZZ</name>
<evidence type="ECO:0000259" key="3">
    <source>
        <dbReference type="Pfam" id="PF06414"/>
    </source>
</evidence>
<keyword evidence="1" id="KW-0547">Nucleotide-binding</keyword>
<dbReference type="Pfam" id="PF06414">
    <property type="entry name" value="Zeta_toxin"/>
    <property type="match status" value="1"/>
</dbReference>
<dbReference type="GO" id="GO:0005524">
    <property type="term" value="F:ATP binding"/>
    <property type="evidence" value="ECO:0007669"/>
    <property type="project" value="UniProtKB-KW"/>
</dbReference>
<protein>
    <recommendedName>
        <fullName evidence="3">Zeta toxin domain-containing protein</fullName>
    </recommendedName>
</protein>
<proteinExistence type="predicted"/>
<reference evidence="4" key="1">
    <citation type="submission" date="2019-08" db="EMBL/GenBank/DDBJ databases">
        <authorList>
            <person name="Kucharzyk K."/>
            <person name="Murdoch R.W."/>
            <person name="Higgins S."/>
            <person name="Loffler F."/>
        </authorList>
    </citation>
    <scope>NUCLEOTIDE SEQUENCE</scope>
</reference>
<comment type="caution">
    <text evidence="4">The sequence shown here is derived from an EMBL/GenBank/DDBJ whole genome shotgun (WGS) entry which is preliminary data.</text>
</comment>
<dbReference type="Gene3D" id="3.40.50.300">
    <property type="entry name" value="P-loop containing nucleotide triphosphate hydrolases"/>
    <property type="match status" value="1"/>
</dbReference>
<gene>
    <name evidence="4" type="ORF">SDC9_111195</name>
</gene>
<evidence type="ECO:0000256" key="2">
    <source>
        <dbReference type="ARBA" id="ARBA00022840"/>
    </source>
</evidence>
<keyword evidence="2" id="KW-0067">ATP-binding</keyword>
<dbReference type="InterPro" id="IPR010488">
    <property type="entry name" value="Zeta_toxin_domain"/>
</dbReference>
<evidence type="ECO:0000256" key="1">
    <source>
        <dbReference type="ARBA" id="ARBA00022741"/>
    </source>
</evidence>
<organism evidence="4">
    <name type="scientific">bioreactor metagenome</name>
    <dbReference type="NCBI Taxonomy" id="1076179"/>
    <lineage>
        <taxon>unclassified sequences</taxon>
        <taxon>metagenomes</taxon>
        <taxon>ecological metagenomes</taxon>
    </lineage>
</organism>
<sequence length="234" mass="26124">MMVSRLGGDSAFINADDYRRYHPNYRRLYGEYGSDSVQKTSAFSSAVANGLIDQLSDLKINLVIEGTGRTVDVPKSTAEFLCPKGYTVEIAVIEARPEISLISTLLRFYKMNEGGTIPRATAIAAHDYVVDNLPSNLDVLNSLSYISSISIWDRELQLLYDSNLDLVCPSEVLLQFWQTPWNHSELTDARAQVELLREKELQSNLGQGAAIDELERRLENASQNITPAFDMTLG</sequence>
<evidence type="ECO:0000313" key="4">
    <source>
        <dbReference type="EMBL" id="MPM64309.1"/>
    </source>
</evidence>
<dbReference type="InterPro" id="IPR027417">
    <property type="entry name" value="P-loop_NTPase"/>
</dbReference>
<dbReference type="GO" id="GO:0016301">
    <property type="term" value="F:kinase activity"/>
    <property type="evidence" value="ECO:0007669"/>
    <property type="project" value="InterPro"/>
</dbReference>